<reference evidence="2 3" key="1">
    <citation type="journal article" date="2013" name="PLoS Genet.">
        <title>Comparative genome structure, secondary metabolite, and effector coding capacity across Cochliobolus pathogens.</title>
        <authorList>
            <person name="Condon B.J."/>
            <person name="Leng Y."/>
            <person name="Wu D."/>
            <person name="Bushley K.E."/>
            <person name="Ohm R.A."/>
            <person name="Otillar R."/>
            <person name="Martin J."/>
            <person name="Schackwitz W."/>
            <person name="Grimwood J."/>
            <person name="MohdZainudin N."/>
            <person name="Xue C."/>
            <person name="Wang R."/>
            <person name="Manning V.A."/>
            <person name="Dhillon B."/>
            <person name="Tu Z.J."/>
            <person name="Steffenson B.J."/>
            <person name="Salamov A."/>
            <person name="Sun H."/>
            <person name="Lowry S."/>
            <person name="LaButti K."/>
            <person name="Han J."/>
            <person name="Copeland A."/>
            <person name="Lindquist E."/>
            <person name="Barry K."/>
            <person name="Schmutz J."/>
            <person name="Baker S.E."/>
            <person name="Ciuffetti L.M."/>
            <person name="Grigoriev I.V."/>
            <person name="Zhong S."/>
            <person name="Turgeon B.G."/>
        </authorList>
    </citation>
    <scope>NUCLEOTIDE SEQUENCE [LARGE SCALE GENOMIC DNA]</scope>
    <source>
        <strain evidence="2 3">26-R-13</strain>
    </source>
</reference>
<proteinExistence type="predicted"/>
<dbReference type="KEGG" id="bze:COCCADRAFT_101889"/>
<dbReference type="Pfam" id="PF03525">
    <property type="entry name" value="Meiotic_rec114"/>
    <property type="match status" value="1"/>
</dbReference>
<evidence type="ECO:0000313" key="2">
    <source>
        <dbReference type="EMBL" id="EUC31199.1"/>
    </source>
</evidence>
<dbReference type="OrthoDB" id="5360255at2759"/>
<dbReference type="EMBL" id="KI964671">
    <property type="protein sequence ID" value="EUC31199.1"/>
    <property type="molecule type" value="Genomic_DNA"/>
</dbReference>
<dbReference type="eggNOG" id="ENOG502SBD0">
    <property type="taxonomic scope" value="Eukaryota"/>
</dbReference>
<protein>
    <submittedName>
        <fullName evidence="2">Uncharacterized protein</fullName>
    </submittedName>
</protein>
<accession>W6Y7F2</accession>
<feature type="compositionally biased region" description="Low complexity" evidence="1">
    <location>
        <begin position="318"/>
        <end position="332"/>
    </location>
</feature>
<gene>
    <name evidence="2" type="ORF">COCCADRAFT_101889</name>
</gene>
<feature type="compositionally biased region" description="Polar residues" evidence="1">
    <location>
        <begin position="204"/>
        <end position="240"/>
    </location>
</feature>
<keyword evidence="3" id="KW-1185">Reference proteome</keyword>
<dbReference type="HOGENOM" id="CLU_038502_0_0_1"/>
<feature type="compositionally biased region" description="Low complexity" evidence="1">
    <location>
        <begin position="409"/>
        <end position="428"/>
    </location>
</feature>
<dbReference type="GO" id="GO:0007131">
    <property type="term" value="P:reciprocal meiotic recombination"/>
    <property type="evidence" value="ECO:0007669"/>
    <property type="project" value="InterPro"/>
</dbReference>
<evidence type="ECO:0000256" key="1">
    <source>
        <dbReference type="SAM" id="MobiDB-lite"/>
    </source>
</evidence>
<dbReference type="InterPro" id="IPR004354">
    <property type="entry name" value="Meiotic_Rec114"/>
</dbReference>
<organism evidence="2 3">
    <name type="scientific">Cochliobolus carbonum (strain 26-R-13)</name>
    <name type="common">Maize leaf spot fungus</name>
    <name type="synonym">Bipolaris zeicola</name>
    <dbReference type="NCBI Taxonomy" id="930089"/>
    <lineage>
        <taxon>Eukaryota</taxon>
        <taxon>Fungi</taxon>
        <taxon>Dikarya</taxon>
        <taxon>Ascomycota</taxon>
        <taxon>Pezizomycotina</taxon>
        <taxon>Dothideomycetes</taxon>
        <taxon>Pleosporomycetidae</taxon>
        <taxon>Pleosporales</taxon>
        <taxon>Pleosporineae</taxon>
        <taxon>Pleosporaceae</taxon>
        <taxon>Bipolaris</taxon>
    </lineage>
</organism>
<name>W6Y7F2_COCC2</name>
<dbReference type="AlphaFoldDB" id="W6Y7F2"/>
<feature type="compositionally biased region" description="Polar residues" evidence="1">
    <location>
        <begin position="167"/>
        <end position="181"/>
    </location>
</feature>
<sequence length="513" mass="56212">MLSLPLTSLSTAQDADAKQQKFNWQKETHDLTFVIDSYGGRDNAQLIKVVQGTQVRHLIDIERLVKEGEKLIRQMQDQGVQMQAEQLPTSAIVRSPLLAIRWRLPNQKVRRIQIRFKSEKDFDTAFNRLRQIGLHMTGHNTPSSITAPSPRPAQALLSLFRPNIESAASSERPMSSANTEGGLTCPPSRLAEISNRPRTAVNASTTFEPHLQAATNTRLSFATPTSDRGDTLTTASFSSPLNPPMLFPRPQSATADILSRSWKDVSSSSDHSRSTVEEPPQASTERPETAMLFNRPGTAELLPPRRELPFQRLSEPKSSGSDSGRASDSRPSTGLMGPPALPRSAAQRPGSSRSANSKDVELPPLSQPTVIDKVGRGKQPMQQPPHTPNQDQNLFQRAQTSPNNHSGHASSPTAFSSPLSSPLSFVNSSSPNSVLLQNHISEASHHISNVLVASGTTPGANDIERLAAYTMQPDEARRAALNEFIFRHLESDEFLTLVEDMETAWARVALGMR</sequence>
<feature type="region of interest" description="Disordered" evidence="1">
    <location>
        <begin position="204"/>
        <end position="428"/>
    </location>
</feature>
<dbReference type="RefSeq" id="XP_007714500.1">
    <property type="nucleotide sequence ID" value="XM_007716310.1"/>
</dbReference>
<feature type="compositionally biased region" description="Polar residues" evidence="1">
    <location>
        <begin position="388"/>
        <end position="408"/>
    </location>
</feature>
<evidence type="ECO:0000313" key="3">
    <source>
        <dbReference type="Proteomes" id="UP000053841"/>
    </source>
</evidence>
<dbReference type="Proteomes" id="UP000053841">
    <property type="component" value="Unassembled WGS sequence"/>
</dbReference>
<feature type="region of interest" description="Disordered" evidence="1">
    <location>
        <begin position="167"/>
        <end position="190"/>
    </location>
</feature>
<dbReference type="GeneID" id="19142451"/>